<proteinExistence type="inferred from homology"/>
<keyword evidence="5" id="KW-0190">Covalent protein-DNA linkage</keyword>
<dbReference type="GO" id="GO:0003697">
    <property type="term" value="F:single-stranded DNA binding"/>
    <property type="evidence" value="ECO:0007669"/>
    <property type="project" value="InterPro"/>
</dbReference>
<evidence type="ECO:0000313" key="10">
    <source>
        <dbReference type="Proteomes" id="UP000294194"/>
    </source>
</evidence>
<sequence length="225" mass="25236">MCGRFALDSSMNELIEEFVADGGDYRHWEPGYNIAPTDPVPVILERHRDGATTRSIEPGRWSLVPSWSKELKLKFPTFNARSEGIAEKASFKSSVANKRALIPASGYYEWHTVGSTKTPNFIRPVEGIVAFAGLYSWWRESPAAEWQLTATILTMPTVPHLAEIHDRNPVMLPRDWWDDWLDPTLTGDQFFVDAAVAASVSVADSLEFHEVGPVRGNERALIQPI</sequence>
<reference evidence="10" key="1">
    <citation type="submission" date="2019-02" db="EMBL/GenBank/DDBJ databases">
        <title>Glaciihabitans arcticus sp. nov., a psychrotolerant bacterium isolated from polar soil.</title>
        <authorList>
            <person name="Dahal R.H."/>
        </authorList>
    </citation>
    <scope>NUCLEOTIDE SEQUENCE [LARGE SCALE GENOMIC DNA]</scope>
    <source>
        <strain evidence="10">RP-3-7</strain>
    </source>
</reference>
<evidence type="ECO:0000256" key="5">
    <source>
        <dbReference type="ARBA" id="ARBA00023124"/>
    </source>
</evidence>
<evidence type="ECO:0000256" key="8">
    <source>
        <dbReference type="RuleBase" id="RU364100"/>
    </source>
</evidence>
<keyword evidence="7" id="KW-0456">Lyase</keyword>
<dbReference type="RefSeq" id="WP_130982091.1">
    <property type="nucleotide sequence ID" value="NZ_SISG01000001.1"/>
</dbReference>
<dbReference type="EC" id="3.4.-.-" evidence="8"/>
<accession>A0A4Q9GSJ7</accession>
<evidence type="ECO:0000256" key="7">
    <source>
        <dbReference type="ARBA" id="ARBA00023239"/>
    </source>
</evidence>
<dbReference type="PANTHER" id="PTHR13604:SF0">
    <property type="entry name" value="ABASIC SITE PROCESSING PROTEIN HMCES"/>
    <property type="match status" value="1"/>
</dbReference>
<comment type="similarity">
    <text evidence="1 8">Belongs to the SOS response-associated peptidase family.</text>
</comment>
<keyword evidence="2 8" id="KW-0645">Protease</keyword>
<evidence type="ECO:0000256" key="6">
    <source>
        <dbReference type="ARBA" id="ARBA00023125"/>
    </source>
</evidence>
<evidence type="ECO:0000256" key="3">
    <source>
        <dbReference type="ARBA" id="ARBA00022763"/>
    </source>
</evidence>
<evidence type="ECO:0000256" key="4">
    <source>
        <dbReference type="ARBA" id="ARBA00022801"/>
    </source>
</evidence>
<name>A0A4Q9GSJ7_9MICO</name>
<dbReference type="GO" id="GO:0106300">
    <property type="term" value="P:protein-DNA covalent cross-linking repair"/>
    <property type="evidence" value="ECO:0007669"/>
    <property type="project" value="InterPro"/>
</dbReference>
<dbReference type="GO" id="GO:0006508">
    <property type="term" value="P:proteolysis"/>
    <property type="evidence" value="ECO:0007669"/>
    <property type="project" value="UniProtKB-KW"/>
</dbReference>
<dbReference type="SUPFAM" id="SSF143081">
    <property type="entry name" value="BB1717-like"/>
    <property type="match status" value="1"/>
</dbReference>
<keyword evidence="6" id="KW-0238">DNA-binding</keyword>
<evidence type="ECO:0000256" key="1">
    <source>
        <dbReference type="ARBA" id="ARBA00008136"/>
    </source>
</evidence>
<evidence type="ECO:0000256" key="2">
    <source>
        <dbReference type="ARBA" id="ARBA00022670"/>
    </source>
</evidence>
<dbReference type="Gene3D" id="3.90.1680.10">
    <property type="entry name" value="SOS response associated peptidase-like"/>
    <property type="match status" value="1"/>
</dbReference>
<protein>
    <recommendedName>
        <fullName evidence="8">Abasic site processing protein</fullName>
        <ecNumber evidence="8">3.4.-.-</ecNumber>
    </recommendedName>
</protein>
<dbReference type="InterPro" id="IPR003738">
    <property type="entry name" value="SRAP"/>
</dbReference>
<keyword evidence="10" id="KW-1185">Reference proteome</keyword>
<dbReference type="EMBL" id="SISG01000001">
    <property type="protein sequence ID" value="TBN57982.1"/>
    <property type="molecule type" value="Genomic_DNA"/>
</dbReference>
<dbReference type="InterPro" id="IPR036590">
    <property type="entry name" value="SRAP-like"/>
</dbReference>
<gene>
    <name evidence="9" type="ORF">EYE40_11575</name>
</gene>
<evidence type="ECO:0000313" key="9">
    <source>
        <dbReference type="EMBL" id="TBN57982.1"/>
    </source>
</evidence>
<dbReference type="GO" id="GO:0008233">
    <property type="term" value="F:peptidase activity"/>
    <property type="evidence" value="ECO:0007669"/>
    <property type="project" value="UniProtKB-KW"/>
</dbReference>
<dbReference type="Pfam" id="PF02586">
    <property type="entry name" value="SRAP"/>
    <property type="match status" value="1"/>
</dbReference>
<dbReference type="AlphaFoldDB" id="A0A4Q9GSJ7"/>
<keyword evidence="4 8" id="KW-0378">Hydrolase</keyword>
<keyword evidence="3" id="KW-0227">DNA damage</keyword>
<dbReference type="PANTHER" id="PTHR13604">
    <property type="entry name" value="DC12-RELATED"/>
    <property type="match status" value="1"/>
</dbReference>
<dbReference type="Proteomes" id="UP000294194">
    <property type="component" value="Unassembled WGS sequence"/>
</dbReference>
<dbReference type="GO" id="GO:0016829">
    <property type="term" value="F:lyase activity"/>
    <property type="evidence" value="ECO:0007669"/>
    <property type="project" value="UniProtKB-KW"/>
</dbReference>
<comment type="caution">
    <text evidence="9">The sequence shown here is derived from an EMBL/GenBank/DDBJ whole genome shotgun (WGS) entry which is preliminary data.</text>
</comment>
<organism evidence="9 10">
    <name type="scientific">Glaciihabitans arcticus</name>
    <dbReference type="NCBI Taxonomy" id="2668039"/>
    <lineage>
        <taxon>Bacteria</taxon>
        <taxon>Bacillati</taxon>
        <taxon>Actinomycetota</taxon>
        <taxon>Actinomycetes</taxon>
        <taxon>Micrococcales</taxon>
        <taxon>Microbacteriaceae</taxon>
        <taxon>Glaciihabitans</taxon>
    </lineage>
</organism>